<proteinExistence type="predicted"/>
<comment type="caution">
    <text evidence="1">The sequence shown here is derived from an EMBL/GenBank/DDBJ whole genome shotgun (WGS) entry which is preliminary data.</text>
</comment>
<dbReference type="Proteomes" id="UP000005475">
    <property type="component" value="Unassembled WGS sequence"/>
</dbReference>
<reference evidence="2" key="2">
    <citation type="submission" date="2007-04" db="EMBL/GenBank/DDBJ databases">
        <title>Draft genome sequence of Bacteroides ovatus (ATCC 8483).</title>
        <authorList>
            <person name="Sudarsanam P."/>
            <person name="Ley R."/>
            <person name="Guruge J."/>
            <person name="Turnbaugh P.J."/>
            <person name="Mahowald M."/>
            <person name="Liep D."/>
            <person name="Gordon J."/>
        </authorList>
    </citation>
    <scope>NUCLEOTIDE SEQUENCE [LARGE SCALE GENOMIC DNA]</scope>
    <source>
        <strain evidence="2">ATCC 8483 / DSM 1896 / JCM 5824 / BCRC 10623 / CCUG 4943 / NCTC 11153</strain>
    </source>
</reference>
<gene>
    <name evidence="1" type="ORF">BACOVA_02778</name>
</gene>
<dbReference type="AlphaFoldDB" id="A0AAN3D9C9"/>
<evidence type="ECO:0000313" key="2">
    <source>
        <dbReference type="Proteomes" id="UP000005475"/>
    </source>
</evidence>
<name>A0AAN3D9C9_BACO1</name>
<evidence type="ECO:0000313" key="1">
    <source>
        <dbReference type="EMBL" id="EDO11568.1"/>
    </source>
</evidence>
<organism evidence="1 2">
    <name type="scientific">Bacteroides ovatus (strain ATCC 8483 / DSM 1896 / JCM 5824 / BCRC 10623 / CCUG 4943 / NCTC 11153)</name>
    <dbReference type="NCBI Taxonomy" id="411476"/>
    <lineage>
        <taxon>Bacteria</taxon>
        <taxon>Pseudomonadati</taxon>
        <taxon>Bacteroidota</taxon>
        <taxon>Bacteroidia</taxon>
        <taxon>Bacteroidales</taxon>
        <taxon>Bacteroidaceae</taxon>
        <taxon>Bacteroides</taxon>
    </lineage>
</organism>
<accession>A0AAN3D9C9</accession>
<reference evidence="1 2" key="1">
    <citation type="submission" date="2007-03" db="EMBL/GenBank/DDBJ databases">
        <authorList>
            <person name="Fulton L."/>
            <person name="Clifton S."/>
            <person name="Fulton B."/>
            <person name="Xu J."/>
            <person name="Minx P."/>
            <person name="Pepin K.H."/>
            <person name="Johnson M."/>
            <person name="Thiruvilangam P."/>
            <person name="Bhonagiri V."/>
            <person name="Nash W.E."/>
            <person name="Mardis E.R."/>
            <person name="Wilson R.K."/>
        </authorList>
    </citation>
    <scope>NUCLEOTIDE SEQUENCE [LARGE SCALE GENOMIC DNA]</scope>
    <source>
        <strain evidence="2">ATCC 8483 / DSM 1896 / JCM 5824 / BCRC 10623 / CCUG 4943 / NCTC 11153</strain>
    </source>
</reference>
<sequence length="45" mass="5459">MFREWKSEESNAFPGFSCYLSDDLVNWMLERNSIKLYMILSCFRT</sequence>
<dbReference type="EMBL" id="AAXF02000049">
    <property type="protein sequence ID" value="EDO11568.1"/>
    <property type="molecule type" value="Genomic_DNA"/>
</dbReference>
<protein>
    <submittedName>
        <fullName evidence="1">Uncharacterized protein</fullName>
    </submittedName>
</protein>